<protein>
    <submittedName>
        <fullName evidence="2">Uncharacterized protein</fullName>
    </submittedName>
</protein>
<evidence type="ECO:0000313" key="2">
    <source>
        <dbReference type="EMBL" id="KAK2182047.1"/>
    </source>
</evidence>
<keyword evidence="1" id="KW-1133">Transmembrane helix</keyword>
<gene>
    <name evidence="2" type="ORF">NP493_369g03057</name>
</gene>
<organism evidence="2 3">
    <name type="scientific">Ridgeia piscesae</name>
    <name type="common">Tubeworm</name>
    <dbReference type="NCBI Taxonomy" id="27915"/>
    <lineage>
        <taxon>Eukaryota</taxon>
        <taxon>Metazoa</taxon>
        <taxon>Spiralia</taxon>
        <taxon>Lophotrochozoa</taxon>
        <taxon>Annelida</taxon>
        <taxon>Polychaeta</taxon>
        <taxon>Sedentaria</taxon>
        <taxon>Canalipalpata</taxon>
        <taxon>Sabellida</taxon>
        <taxon>Siboglinidae</taxon>
        <taxon>Ridgeia</taxon>
    </lineage>
</organism>
<dbReference type="Proteomes" id="UP001209878">
    <property type="component" value="Unassembled WGS sequence"/>
</dbReference>
<keyword evidence="1" id="KW-0812">Transmembrane</keyword>
<reference evidence="2" key="1">
    <citation type="journal article" date="2023" name="Mol. Biol. Evol.">
        <title>Third-Generation Sequencing Reveals the Adaptive Role of the Epigenome in Three Deep-Sea Polychaetes.</title>
        <authorList>
            <person name="Perez M."/>
            <person name="Aroh O."/>
            <person name="Sun Y."/>
            <person name="Lan Y."/>
            <person name="Juniper S.K."/>
            <person name="Young C.R."/>
            <person name="Angers B."/>
            <person name="Qian P.Y."/>
        </authorList>
    </citation>
    <scope>NUCLEOTIDE SEQUENCE</scope>
    <source>
        <strain evidence="2">R07B-5</strain>
    </source>
</reference>
<name>A0AAD9NTB7_RIDPI</name>
<evidence type="ECO:0000313" key="3">
    <source>
        <dbReference type="Proteomes" id="UP001209878"/>
    </source>
</evidence>
<comment type="caution">
    <text evidence="2">The sequence shown here is derived from an EMBL/GenBank/DDBJ whole genome shotgun (WGS) entry which is preliminary data.</text>
</comment>
<keyword evidence="3" id="KW-1185">Reference proteome</keyword>
<dbReference type="EMBL" id="JAODUO010000369">
    <property type="protein sequence ID" value="KAK2182047.1"/>
    <property type="molecule type" value="Genomic_DNA"/>
</dbReference>
<accession>A0AAD9NTB7</accession>
<dbReference type="AlphaFoldDB" id="A0AAD9NTB7"/>
<sequence>MPASRFRGPVFVMVIGGCFAVVGGVPVAVTLGLGMKTSATIIGVGLMGFGFTLILPACVWCGFQQTRLCRDYWRRQRLEAPADEMSTLG</sequence>
<feature type="transmembrane region" description="Helical" evidence="1">
    <location>
        <begin position="12"/>
        <end position="35"/>
    </location>
</feature>
<proteinExistence type="predicted"/>
<keyword evidence="1" id="KW-0472">Membrane</keyword>
<dbReference type="PROSITE" id="PS51257">
    <property type="entry name" value="PROKAR_LIPOPROTEIN"/>
    <property type="match status" value="1"/>
</dbReference>
<evidence type="ECO:0000256" key="1">
    <source>
        <dbReference type="SAM" id="Phobius"/>
    </source>
</evidence>
<feature type="transmembrane region" description="Helical" evidence="1">
    <location>
        <begin position="41"/>
        <end position="63"/>
    </location>
</feature>